<name>A0A645CC83_9ZZZZ</name>
<dbReference type="AlphaFoldDB" id="A0A645CC83"/>
<reference evidence="1" key="1">
    <citation type="submission" date="2019-08" db="EMBL/GenBank/DDBJ databases">
        <authorList>
            <person name="Kucharzyk K."/>
            <person name="Murdoch R.W."/>
            <person name="Higgins S."/>
            <person name="Loffler F."/>
        </authorList>
    </citation>
    <scope>NUCLEOTIDE SEQUENCE</scope>
</reference>
<dbReference type="EMBL" id="VSSQ01026040">
    <property type="protein sequence ID" value="MPM74547.1"/>
    <property type="molecule type" value="Genomic_DNA"/>
</dbReference>
<gene>
    <name evidence="1" type="ORF">SDC9_121535</name>
</gene>
<evidence type="ECO:0000313" key="1">
    <source>
        <dbReference type="EMBL" id="MPM74547.1"/>
    </source>
</evidence>
<comment type="caution">
    <text evidence="1">The sequence shown here is derived from an EMBL/GenBank/DDBJ whole genome shotgun (WGS) entry which is preliminary data.</text>
</comment>
<proteinExistence type="predicted"/>
<sequence length="46" mass="5045">MPIYLHASCAIVSEKKMFCSYQELTVTVPVLSSAIKKLCVPDLSEA</sequence>
<accession>A0A645CC83</accession>
<organism evidence="1">
    <name type="scientific">bioreactor metagenome</name>
    <dbReference type="NCBI Taxonomy" id="1076179"/>
    <lineage>
        <taxon>unclassified sequences</taxon>
        <taxon>metagenomes</taxon>
        <taxon>ecological metagenomes</taxon>
    </lineage>
</organism>
<protein>
    <submittedName>
        <fullName evidence="1">Uncharacterized protein</fullName>
    </submittedName>
</protein>